<keyword evidence="4" id="KW-1185">Reference proteome</keyword>
<dbReference type="InterPro" id="IPR050179">
    <property type="entry name" value="Trans_hexapeptide_repeat"/>
</dbReference>
<dbReference type="Gene3D" id="3.40.50.20">
    <property type="match status" value="1"/>
</dbReference>
<dbReference type="InterPro" id="IPR011004">
    <property type="entry name" value="Trimer_LpxA-like_sf"/>
</dbReference>
<accession>A0A3D8J3Q1</accession>
<proteinExistence type="inferred from homology"/>
<dbReference type="EMBL" id="NXLV01000001">
    <property type="protein sequence ID" value="RDU72147.1"/>
    <property type="molecule type" value="Genomic_DNA"/>
</dbReference>
<feature type="active site" description="Proton acceptor" evidence="2">
    <location>
        <position position="141"/>
    </location>
</feature>
<comment type="similarity">
    <text evidence="1">Belongs to the transferase hexapeptide repeat family.</text>
</comment>
<dbReference type="CDD" id="cd03360">
    <property type="entry name" value="LbH_AT_putative"/>
    <property type="match status" value="1"/>
</dbReference>
<dbReference type="OrthoDB" id="9794407at2"/>
<evidence type="ECO:0000256" key="1">
    <source>
        <dbReference type="ARBA" id="ARBA00007274"/>
    </source>
</evidence>
<dbReference type="InterPro" id="IPR020019">
    <property type="entry name" value="AcTrfase_PglD-like"/>
</dbReference>
<protein>
    <recommendedName>
        <fullName evidence="5">Acetyltransferase</fullName>
    </recommendedName>
</protein>
<sequence length="214" mass="23359">MQKNILILGSGGLASECYQYLQEVLQNDSSLVFKGFLSPTNTLHSYNLEHHYLGKEDDYTFADNDYAIIAIADPKIKQQIFIKLKKHNIKLFNLISPRAFITESPSLQIGEGNIIAPFCTIGLNVQIGDCNLLNSSSSISHDCSIGNFNTISSGCILNGSAKIKDLNFMGTFSTLLPNASLESNCQVSAGSIIFKKFKSNVLLFGNPAKIIGEV</sequence>
<dbReference type="Gene3D" id="2.160.10.10">
    <property type="entry name" value="Hexapeptide repeat proteins"/>
    <property type="match status" value="1"/>
</dbReference>
<evidence type="ECO:0008006" key="5">
    <source>
        <dbReference type="Google" id="ProtNLM"/>
    </source>
</evidence>
<dbReference type="RefSeq" id="WP_115568777.1">
    <property type="nucleotide sequence ID" value="NZ_NXLV01000001.1"/>
</dbReference>
<evidence type="ECO:0000313" key="3">
    <source>
        <dbReference type="EMBL" id="RDU72147.1"/>
    </source>
</evidence>
<dbReference type="PANTHER" id="PTHR43300">
    <property type="entry name" value="ACETYLTRANSFERASE"/>
    <property type="match status" value="1"/>
</dbReference>
<gene>
    <name evidence="3" type="ORF">CQA58_00650</name>
</gene>
<evidence type="ECO:0000313" key="4">
    <source>
        <dbReference type="Proteomes" id="UP000257045"/>
    </source>
</evidence>
<evidence type="ECO:0000256" key="2">
    <source>
        <dbReference type="PIRSR" id="PIRSR620019-1"/>
    </source>
</evidence>
<dbReference type="PANTHER" id="PTHR43300:SF7">
    <property type="entry name" value="UDP-N-ACETYLBACILLOSAMINE N-ACETYLTRANSFERASE"/>
    <property type="match status" value="1"/>
</dbReference>
<dbReference type="AlphaFoldDB" id="A0A3D8J3Q1"/>
<dbReference type="Proteomes" id="UP000257045">
    <property type="component" value="Unassembled WGS sequence"/>
</dbReference>
<comment type="caution">
    <text evidence="3">The sequence shown here is derived from an EMBL/GenBank/DDBJ whole genome shotgun (WGS) entry which is preliminary data.</text>
</comment>
<feature type="site" description="Increases basicity of active site His" evidence="2">
    <location>
        <position position="142"/>
    </location>
</feature>
<dbReference type="SUPFAM" id="SSF51161">
    <property type="entry name" value="Trimeric LpxA-like enzymes"/>
    <property type="match status" value="1"/>
</dbReference>
<organism evidence="3 4">
    <name type="scientific">Helicobacter brantae</name>
    <dbReference type="NCBI Taxonomy" id="375927"/>
    <lineage>
        <taxon>Bacteria</taxon>
        <taxon>Pseudomonadati</taxon>
        <taxon>Campylobacterota</taxon>
        <taxon>Epsilonproteobacteria</taxon>
        <taxon>Campylobacterales</taxon>
        <taxon>Helicobacteraceae</taxon>
        <taxon>Helicobacter</taxon>
    </lineage>
</organism>
<name>A0A3D8J3Q1_9HELI</name>
<reference evidence="3 4" key="1">
    <citation type="submission" date="2018-04" db="EMBL/GenBank/DDBJ databases">
        <title>Novel Campyloabacter and Helicobacter Species and Strains.</title>
        <authorList>
            <person name="Mannion A.J."/>
            <person name="Shen Z."/>
            <person name="Fox J.G."/>
        </authorList>
    </citation>
    <scope>NUCLEOTIDE SEQUENCE [LARGE SCALE GENOMIC DNA]</scope>
    <source>
        <strain evidence="3 4">MIT 04-9366</strain>
    </source>
</reference>